<protein>
    <recommendedName>
        <fullName evidence="3">F-box domain-containing protein</fullName>
    </recommendedName>
</protein>
<dbReference type="EMBL" id="NAJO01000009">
    <property type="protein sequence ID" value="OQO09924.1"/>
    <property type="molecule type" value="Genomic_DNA"/>
</dbReference>
<evidence type="ECO:0000313" key="2">
    <source>
        <dbReference type="Proteomes" id="UP000192596"/>
    </source>
</evidence>
<dbReference type="OrthoDB" id="2951834at2759"/>
<gene>
    <name evidence="1" type="ORF">B0A48_04279</name>
</gene>
<name>A0A1V8TF70_9PEZI</name>
<reference evidence="2" key="1">
    <citation type="submission" date="2017-03" db="EMBL/GenBank/DDBJ databases">
        <title>Genomes of endolithic fungi from Antarctica.</title>
        <authorList>
            <person name="Coleine C."/>
            <person name="Masonjones S."/>
            <person name="Stajich J.E."/>
        </authorList>
    </citation>
    <scope>NUCLEOTIDE SEQUENCE [LARGE SCALE GENOMIC DNA]</scope>
    <source>
        <strain evidence="2">CCFEE 5527</strain>
    </source>
</reference>
<keyword evidence="2" id="KW-1185">Reference proteome</keyword>
<organism evidence="1 2">
    <name type="scientific">Cryoendolithus antarcticus</name>
    <dbReference type="NCBI Taxonomy" id="1507870"/>
    <lineage>
        <taxon>Eukaryota</taxon>
        <taxon>Fungi</taxon>
        <taxon>Dikarya</taxon>
        <taxon>Ascomycota</taxon>
        <taxon>Pezizomycotina</taxon>
        <taxon>Dothideomycetes</taxon>
        <taxon>Dothideomycetidae</taxon>
        <taxon>Cladosporiales</taxon>
        <taxon>Cladosporiaceae</taxon>
        <taxon>Cryoendolithus</taxon>
    </lineage>
</organism>
<evidence type="ECO:0000313" key="1">
    <source>
        <dbReference type="EMBL" id="OQO09924.1"/>
    </source>
</evidence>
<dbReference type="AlphaFoldDB" id="A0A1V8TF70"/>
<dbReference type="InParanoid" id="A0A1V8TF70"/>
<dbReference type="Proteomes" id="UP000192596">
    <property type="component" value="Unassembled WGS sequence"/>
</dbReference>
<sequence length="233" mass="26318">MASIFEFHPYPSFPFLSLPHDLRLKIYHTIFTSSPLYPDYIQPRHQPRPVEPAITRVSPFLRSEALPVFYNLYVLPLNLLAYTCSERARLIFSTGSPWYHDLPTPKLRQIRNIRISATLGFWLQSCPHPHRKISGRRVYLDVYIRFYTNVAGKRTYGLRVERGQGVGPSVWGAASGLPVSTEGQIELVMGSAVAWVRDVCDVLVGDGVFGEWTAGDLEQLGEWNEVVVKGGDA</sequence>
<proteinExistence type="predicted"/>
<evidence type="ECO:0008006" key="3">
    <source>
        <dbReference type="Google" id="ProtNLM"/>
    </source>
</evidence>
<accession>A0A1V8TF70</accession>
<comment type="caution">
    <text evidence="1">The sequence shown here is derived from an EMBL/GenBank/DDBJ whole genome shotgun (WGS) entry which is preliminary data.</text>
</comment>